<dbReference type="Pfam" id="PF13730">
    <property type="entry name" value="HTH_36"/>
    <property type="match status" value="1"/>
</dbReference>
<evidence type="ECO:0000256" key="1">
    <source>
        <dbReference type="SAM" id="MobiDB-lite"/>
    </source>
</evidence>
<evidence type="ECO:0000313" key="3">
    <source>
        <dbReference type="Proteomes" id="UP000263596"/>
    </source>
</evidence>
<protein>
    <submittedName>
        <fullName evidence="2">Helix-turn-helix domain-containing protein</fullName>
    </submittedName>
</protein>
<feature type="region of interest" description="Disordered" evidence="1">
    <location>
        <begin position="171"/>
        <end position="191"/>
    </location>
</feature>
<feature type="compositionally biased region" description="Polar residues" evidence="1">
    <location>
        <begin position="115"/>
        <end position="135"/>
    </location>
</feature>
<dbReference type="RefSeq" id="WP_151808138.1">
    <property type="nucleotide sequence ID" value="NZ_BKOC01000001.1"/>
</dbReference>
<sequence length="312" mass="35261">MSNKISTAVKYMQMPNVPKQVLRELADFADDNGRAFPSISTLAAALCLTTRSVINGLSYLRDNAIITQSTGIGGNNIYYIHPENFKGEFQYPRRMANESSESHSSELVNDVHQCNTFTSESGSPTSECHSQGSESRSLEVVNDVHTNHHINHQEPLDNHQYISADEKHTLDPVTEKHEEPKSKPKSEKIKKPKTIMTTLPENFEVSERVKIWAAQKGFDRLEEHLEYFIGYAVASGKKYADWDQALMNAIRGNWAKLKPEGIRTQHQAAQPQSLNANYWANFNQPQEPKDWFEEPIDVTPKKTLLIEGVGHA</sequence>
<reference evidence="2 3" key="1">
    <citation type="journal article" date="2018" name="Nat. Biotechnol.">
        <title>A standardized bacterial taxonomy based on genome phylogeny substantially revises the tree of life.</title>
        <authorList>
            <person name="Parks D.H."/>
            <person name="Chuvochina M."/>
            <person name="Waite D.W."/>
            <person name="Rinke C."/>
            <person name="Skarshewski A."/>
            <person name="Chaumeil P.A."/>
            <person name="Hugenholtz P."/>
        </authorList>
    </citation>
    <scope>NUCLEOTIDE SEQUENCE [LARGE SCALE GENOMIC DNA]</scope>
    <source>
        <strain evidence="2">UBA9669</strain>
    </source>
</reference>
<dbReference type="EMBL" id="DPVE01000326">
    <property type="protein sequence ID" value="HCK31825.1"/>
    <property type="molecule type" value="Genomic_DNA"/>
</dbReference>
<evidence type="ECO:0000313" key="2">
    <source>
        <dbReference type="EMBL" id="HCK31825.1"/>
    </source>
</evidence>
<dbReference type="Proteomes" id="UP000263596">
    <property type="component" value="Unassembled WGS sequence"/>
</dbReference>
<dbReference type="AlphaFoldDB" id="A0A3D2STJ4"/>
<name>A0A3D2STJ4_9GAMM</name>
<feature type="region of interest" description="Disordered" evidence="1">
    <location>
        <begin position="115"/>
        <end position="137"/>
    </location>
</feature>
<comment type="caution">
    <text evidence="2">The sequence shown here is derived from an EMBL/GenBank/DDBJ whole genome shotgun (WGS) entry which is preliminary data.</text>
</comment>
<accession>A0A3D2STJ4</accession>
<feature type="compositionally biased region" description="Basic and acidic residues" evidence="1">
    <location>
        <begin position="171"/>
        <end position="189"/>
    </location>
</feature>
<proteinExistence type="predicted"/>
<gene>
    <name evidence="2" type="ORF">DHW29_17780</name>
</gene>
<organism evidence="2 3">
    <name type="scientific">Acinetobacter ursingii</name>
    <dbReference type="NCBI Taxonomy" id="108980"/>
    <lineage>
        <taxon>Bacteria</taxon>
        <taxon>Pseudomonadati</taxon>
        <taxon>Pseudomonadota</taxon>
        <taxon>Gammaproteobacteria</taxon>
        <taxon>Moraxellales</taxon>
        <taxon>Moraxellaceae</taxon>
        <taxon>Acinetobacter</taxon>
    </lineage>
</organism>